<dbReference type="Gene3D" id="2.170.14.10">
    <property type="entry name" value="Phage P22 tailspike-like, N-terminal domain"/>
    <property type="match status" value="1"/>
</dbReference>
<dbReference type="AlphaFoldDB" id="A0A2A4Z1Z0"/>
<protein>
    <submittedName>
        <fullName evidence="1">Uncharacterized protein</fullName>
    </submittedName>
</protein>
<reference evidence="1" key="2">
    <citation type="journal article" date="2018" name="ISME J.">
        <title>A dynamic microbial community with high functional redundancy inhabits the cold, oxic subseafloor aquifer.</title>
        <authorList>
            <person name="Tully B.J."/>
            <person name="Wheat C.G."/>
            <person name="Glazer B.T."/>
            <person name="Huber J.A."/>
        </authorList>
    </citation>
    <scope>NUCLEOTIDE SEQUENCE</scope>
    <source>
        <strain evidence="1">NORP83</strain>
    </source>
</reference>
<name>A0A2A4Z1Z0_9PROT</name>
<sequence>MTQYAVNTPFQTFAGADRTPLEAGKIYIGEAGLDAQSSAISVYWDKAATLVAAQPIRTVSGAPNNEGIPTNFYVKQTYSITVTDKNNAVVFSSLNAVLGMGIGIIGGDAAISESNASAYAEAAQTSATNAQDTADGLAASVTASATAASGFADAASGYATEAEGYKNDVLNYAGQFGNITQADVITNSNSITAQATEIGDNATAITAAQTAITANATRGKPEDVTASGNIANGAFLTAKSDAGAIDLAIPRVIITLKLCVMAQIW</sequence>
<dbReference type="InterPro" id="IPR036730">
    <property type="entry name" value="P22_tailspike_N_sf"/>
</dbReference>
<evidence type="ECO:0000313" key="1">
    <source>
        <dbReference type="EMBL" id="PCJ00588.1"/>
    </source>
</evidence>
<organism evidence="1">
    <name type="scientific">OCS116 cluster bacterium</name>
    <dbReference type="NCBI Taxonomy" id="2030921"/>
    <lineage>
        <taxon>Bacteria</taxon>
        <taxon>Pseudomonadati</taxon>
        <taxon>Pseudomonadota</taxon>
        <taxon>Alphaproteobacteria</taxon>
        <taxon>OCS116 cluster</taxon>
    </lineage>
</organism>
<accession>A0A2A4Z1Z0</accession>
<dbReference type="EMBL" id="NVUS01000011">
    <property type="protein sequence ID" value="PCJ00588.1"/>
    <property type="molecule type" value="Genomic_DNA"/>
</dbReference>
<proteinExistence type="predicted"/>
<gene>
    <name evidence="1" type="ORF">COB13_09800</name>
</gene>
<reference key="1">
    <citation type="submission" date="2017-08" db="EMBL/GenBank/DDBJ databases">
        <title>A dynamic microbial community with high functional redundancy inhabits the cold, oxic subseafloor aquifer.</title>
        <authorList>
            <person name="Tully B.J."/>
            <person name="Wheat C.G."/>
            <person name="Glazer B.T."/>
            <person name="Huber J.A."/>
        </authorList>
    </citation>
    <scope>NUCLEOTIDE SEQUENCE [LARGE SCALE GENOMIC DNA]</scope>
</reference>
<dbReference type="SUPFAM" id="SSF51327">
    <property type="entry name" value="Head-binding domain of phage P22 tailspike protein"/>
    <property type="match status" value="1"/>
</dbReference>
<comment type="caution">
    <text evidence="1">The sequence shown here is derived from an EMBL/GenBank/DDBJ whole genome shotgun (WGS) entry which is preliminary data.</text>
</comment>